<dbReference type="InterPro" id="IPR055570">
    <property type="entry name" value="DUF7146"/>
</dbReference>
<dbReference type="Pfam" id="PF13362">
    <property type="entry name" value="Toprim_3"/>
    <property type="match status" value="1"/>
</dbReference>
<dbReference type="SUPFAM" id="SSF57783">
    <property type="entry name" value="Zinc beta-ribbon"/>
    <property type="match status" value="1"/>
</dbReference>
<evidence type="ECO:0000259" key="1">
    <source>
        <dbReference type="Pfam" id="PF13362"/>
    </source>
</evidence>
<organism evidence="3 4">
    <name type="scientific">Methylobacterium jeotgali</name>
    <dbReference type="NCBI Taxonomy" id="381630"/>
    <lineage>
        <taxon>Bacteria</taxon>
        <taxon>Pseudomonadati</taxon>
        <taxon>Pseudomonadota</taxon>
        <taxon>Alphaproteobacteria</taxon>
        <taxon>Hyphomicrobiales</taxon>
        <taxon>Methylobacteriaceae</taxon>
        <taxon>Methylobacterium</taxon>
    </lineage>
</organism>
<comment type="caution">
    <text evidence="3">The sequence shown here is derived from an EMBL/GenBank/DDBJ whole genome shotgun (WGS) entry which is preliminary data.</text>
</comment>
<proteinExistence type="predicted"/>
<feature type="domain" description="Toprim" evidence="1">
    <location>
        <begin position="277"/>
        <end position="366"/>
    </location>
</feature>
<dbReference type="EMBL" id="BPQR01000027">
    <property type="protein sequence ID" value="GJE06367.1"/>
    <property type="molecule type" value="Genomic_DNA"/>
</dbReference>
<gene>
    <name evidence="3" type="ORF">AOPFMNJM_1683</name>
</gene>
<feature type="domain" description="DUF7146" evidence="2">
    <location>
        <begin position="140"/>
        <end position="255"/>
    </location>
</feature>
<evidence type="ECO:0000313" key="4">
    <source>
        <dbReference type="Proteomes" id="UP001055102"/>
    </source>
</evidence>
<accession>A0ABQ4STE9</accession>
<reference evidence="3" key="1">
    <citation type="journal article" date="2021" name="Front. Microbiol.">
        <title>Comprehensive Comparative Genomics and Phenotyping of Methylobacterium Species.</title>
        <authorList>
            <person name="Alessa O."/>
            <person name="Ogura Y."/>
            <person name="Fujitani Y."/>
            <person name="Takami H."/>
            <person name="Hayashi T."/>
            <person name="Sahin N."/>
            <person name="Tani A."/>
        </authorList>
    </citation>
    <scope>NUCLEOTIDE SEQUENCE</scope>
    <source>
        <strain evidence="3">LMG 23639</strain>
    </source>
</reference>
<evidence type="ECO:0008006" key="5">
    <source>
        <dbReference type="Google" id="ProtNLM"/>
    </source>
</evidence>
<sequence length="369" mass="40123">MNARVPMHVIKGALQGRLKELVRTLVPGLTPAELRQLDGARVQPRNPTRPDQHGGSFTIWMRGPNAGAWKDYATGDKGDVLDLVAYCKGGGRSEAVRWSLDWLGLGLVDTATLERMRASSAGRRQAAEAEARERDARIVARGRNLWRQARPDIRGTVAETYLEARGVPPSQIPGFEWDDVRFFPDLEWWRGRSHDEDGVVTEGPRFPAMVWAIRDREGRIVAVHCTFLRADGLKKAHVGNPKLMLGLVAGGVIRLTRGPSGLLPEDAALQDVSGVLATAEGVEDGLTIALAAPEARVWAATSLGNLANVPVEHPCVSAVVVAQDNDWGKAQAVDAFNAAIERMEAAGRPVSVLRSHWGKDVNDAVRTDE</sequence>
<dbReference type="Proteomes" id="UP001055102">
    <property type="component" value="Unassembled WGS sequence"/>
</dbReference>
<keyword evidence="4" id="KW-1185">Reference proteome</keyword>
<name>A0ABQ4STE9_9HYPH</name>
<evidence type="ECO:0000259" key="2">
    <source>
        <dbReference type="Pfam" id="PF23639"/>
    </source>
</evidence>
<dbReference type="RefSeq" id="WP_238275040.1">
    <property type="nucleotide sequence ID" value="NZ_BPQR01000027.1"/>
</dbReference>
<reference evidence="3" key="2">
    <citation type="submission" date="2021-08" db="EMBL/GenBank/DDBJ databases">
        <authorList>
            <person name="Tani A."/>
            <person name="Ola A."/>
            <person name="Ogura Y."/>
            <person name="Katsura K."/>
            <person name="Hayashi T."/>
        </authorList>
    </citation>
    <scope>NUCLEOTIDE SEQUENCE</scope>
    <source>
        <strain evidence="3">LMG 23639</strain>
    </source>
</reference>
<dbReference type="Pfam" id="PF23639">
    <property type="entry name" value="DUF7146"/>
    <property type="match status" value="1"/>
</dbReference>
<evidence type="ECO:0000313" key="3">
    <source>
        <dbReference type="EMBL" id="GJE06367.1"/>
    </source>
</evidence>
<dbReference type="InterPro" id="IPR006171">
    <property type="entry name" value="TOPRIM_dom"/>
</dbReference>
<protein>
    <recommendedName>
        <fullName evidence="5">Toprim domain-containing protein</fullName>
    </recommendedName>
</protein>